<feature type="compositionally biased region" description="Basic and acidic residues" evidence="12">
    <location>
        <begin position="422"/>
        <end position="433"/>
    </location>
</feature>
<dbReference type="InterPro" id="IPR000340">
    <property type="entry name" value="Dual-sp_phosphatase_cat-dom"/>
</dbReference>
<dbReference type="GO" id="GO:0004721">
    <property type="term" value="F:phosphoprotein phosphatase activity"/>
    <property type="evidence" value="ECO:0007669"/>
    <property type="project" value="UniProtKB-KW"/>
</dbReference>
<gene>
    <name evidence="14" type="ORF">GRJ2_001682500</name>
</gene>
<evidence type="ECO:0000256" key="9">
    <source>
        <dbReference type="ARBA" id="ARBA00068666"/>
    </source>
</evidence>
<dbReference type="InterPro" id="IPR051029">
    <property type="entry name" value="mRNA_Capping_Enz/RNA_Phosphat"/>
</dbReference>
<feature type="region of interest" description="Disordered" evidence="12">
    <location>
        <begin position="534"/>
        <end position="572"/>
    </location>
</feature>
<comment type="caution">
    <text evidence="14">The sequence shown here is derived from an EMBL/GenBank/DDBJ whole genome shotgun (WGS) entry which is preliminary data.</text>
</comment>
<comment type="subunit">
    <text evidence="8">Monomer. May interact with SFRS7 and SFRS9/SRP30C.</text>
</comment>
<evidence type="ECO:0000256" key="5">
    <source>
        <dbReference type="ARBA" id="ARBA00022912"/>
    </source>
</evidence>
<dbReference type="PANTHER" id="PTHR10367:SF24">
    <property type="entry name" value="TYROSINE SPECIFIC PROTEIN PHOSPHATASES DOMAIN-CONTAINING PROTEIN"/>
    <property type="match status" value="1"/>
</dbReference>
<dbReference type="Pfam" id="PF00782">
    <property type="entry name" value="DSPc"/>
    <property type="match status" value="1"/>
</dbReference>
<accession>A0ABC9X5E3</accession>
<evidence type="ECO:0000313" key="15">
    <source>
        <dbReference type="Proteomes" id="UP001623348"/>
    </source>
</evidence>
<reference evidence="14 15" key="1">
    <citation type="submission" date="2024-06" db="EMBL/GenBank/DDBJ databases">
        <title>The draft genome of Grus japonensis, version 3.</title>
        <authorList>
            <person name="Nabeshima K."/>
            <person name="Suzuki S."/>
            <person name="Onuma M."/>
        </authorList>
    </citation>
    <scope>NUCLEOTIDE SEQUENCE [LARGE SCALE GENOMIC DNA]</scope>
    <source>
        <strain evidence="14 15">451A</strain>
    </source>
</reference>
<dbReference type="InterPro" id="IPR016130">
    <property type="entry name" value="Tyr_Pase_AS"/>
</dbReference>
<keyword evidence="4" id="KW-0694">RNA-binding</keyword>
<sequence>MRAWRSPARLQRSRRIPPSRQVGWLQRRRSRDLFGNVLSRNNLPLQGKSCQAARSFLSLRQRETCCLSSLFLLISWRGECPLSPLSPALPAPAFSMVKKNTIPDGWRSLTPVGQPIPGTRFIAFKVPLKGAINQRLTPTQKFTPKDLIAAMKALNVELGLIIDLTYTTRYYEVKDLPKSVQYKKLYTIGLEVPDNATILQFKKWVRKFLWENVGNEKLIGVHCTNGINRTGYLICRYLIDVEGWDPEAAIQAFGDARGHRMDGLVYLTDLRTQPMRSNLGMDVWDSNEDILPPPHAMEGPVERFPNEDFQGSGKRLRIYDNHSHNDLQGDIQLRDFDFINKGPGQRRRPFHDHQAQDDLRAPMQIRNWDYNRGPGQRRRPFPDHQCDYQEDMQLKDLDFSNEGPGQRLRPFHGHQFHDDVQAERQSGDVEFNRGRGQRQRSFPDHPSHSDLQEDRQSKDYDFGSRGRGQRRRPFHDHQSHNEFQTQMQLKELECVSKGPGQRLRSFHDYQSHDDLQPQMQLRDFEFVNRGRGQRLRPFNDHQPPNDLQTEMQLKDYDNKGPGQRRRPFHDHQPYDDLQEQTQLKDFDYVNKGHGQRPRPFHDRPGHDDLPHEWCSDRSLSFSSHENVPEPHFSSSPSLHRDYGSDNDDFNRSYSNRPNCPEHNRRMHPSDEFNRGKNRFAPYSSRTMHPSSSVHQEDSSIDYERKPFQGETIRETEQSKRLPVVTVDYNYGLPLDYGPEEDERTHYDLPPRDCYNWN</sequence>
<feature type="compositionally biased region" description="Basic and acidic residues" evidence="12">
    <location>
        <begin position="659"/>
        <end position="674"/>
    </location>
</feature>
<comment type="subcellular location">
    <subcellularLocation>
        <location evidence="1">Nucleus</location>
    </subcellularLocation>
</comment>
<feature type="region of interest" description="Disordered" evidence="12">
    <location>
        <begin position="422"/>
        <end position="481"/>
    </location>
</feature>
<evidence type="ECO:0000256" key="7">
    <source>
        <dbReference type="ARBA" id="ARBA00054725"/>
    </source>
</evidence>
<feature type="domain" description="Tyrosine specific protein phosphatases" evidence="13">
    <location>
        <begin position="199"/>
        <end position="257"/>
    </location>
</feature>
<comment type="similarity">
    <text evidence="2">Belongs to the protein-tyrosine phosphatase family. Non-receptor class dual specificity subfamily.</text>
</comment>
<dbReference type="Proteomes" id="UP001623348">
    <property type="component" value="Unassembled WGS sequence"/>
</dbReference>
<protein>
    <recommendedName>
        <fullName evidence="9">RNA/RNP complex-1-interacting phosphatase</fullName>
    </recommendedName>
    <alternativeName>
        <fullName evidence="10">Dual specificity protein phosphatase 11</fullName>
    </alternativeName>
    <alternativeName>
        <fullName evidence="11">Phosphatase that interacts with RNA/RNP complex 1</fullName>
    </alternativeName>
</protein>
<name>A0ABC9X5E3_GRUJA</name>
<dbReference type="EMBL" id="BAAFJT010000007">
    <property type="protein sequence ID" value="GAB0192172.1"/>
    <property type="molecule type" value="Genomic_DNA"/>
</dbReference>
<feature type="region of interest" description="Disordered" evidence="12">
    <location>
        <begin position="339"/>
        <end position="384"/>
    </location>
</feature>
<evidence type="ECO:0000259" key="13">
    <source>
        <dbReference type="PROSITE" id="PS50056"/>
    </source>
</evidence>
<dbReference type="FunFam" id="3.90.190.10:FF:000064">
    <property type="entry name" value="RNA/RNP complex-1-interacting phosphatase homolog"/>
    <property type="match status" value="1"/>
</dbReference>
<feature type="compositionally biased region" description="Basic and acidic residues" evidence="12">
    <location>
        <begin position="351"/>
        <end position="360"/>
    </location>
</feature>
<proteinExistence type="inferred from homology"/>
<evidence type="ECO:0000256" key="12">
    <source>
        <dbReference type="SAM" id="MobiDB-lite"/>
    </source>
</evidence>
<evidence type="ECO:0000313" key="14">
    <source>
        <dbReference type="EMBL" id="GAB0192172.1"/>
    </source>
</evidence>
<dbReference type="GO" id="GO:0003723">
    <property type="term" value="F:RNA binding"/>
    <property type="evidence" value="ECO:0007669"/>
    <property type="project" value="UniProtKB-KW"/>
</dbReference>
<keyword evidence="3" id="KW-0378">Hydrolase</keyword>
<evidence type="ECO:0000256" key="8">
    <source>
        <dbReference type="ARBA" id="ARBA00065987"/>
    </source>
</evidence>
<evidence type="ECO:0000256" key="10">
    <source>
        <dbReference type="ARBA" id="ARBA00076572"/>
    </source>
</evidence>
<dbReference type="PROSITE" id="PS50056">
    <property type="entry name" value="TYR_PHOSPHATASE_2"/>
    <property type="match status" value="1"/>
</dbReference>
<dbReference type="AlphaFoldDB" id="A0ABC9X5E3"/>
<evidence type="ECO:0000256" key="4">
    <source>
        <dbReference type="ARBA" id="ARBA00022884"/>
    </source>
</evidence>
<comment type="function">
    <text evidence="7">Possesses RNA 5'-triphosphatase and diphosphatase activities, but displays a poor protein-tyrosine phosphatase activity. In addition, has phosphatase activity with ATP, ADP and O-methylfluorescein phosphate (in vitro). Binds to RNA. May participate in nuclear mRNA metabolism.</text>
</comment>
<feature type="region of interest" description="Disordered" evidence="12">
    <location>
        <begin position="682"/>
        <end position="701"/>
    </location>
</feature>
<dbReference type="InterPro" id="IPR000387">
    <property type="entry name" value="Tyr_Pase_dom"/>
</dbReference>
<dbReference type="Gene3D" id="3.90.190.10">
    <property type="entry name" value="Protein tyrosine phosphatase superfamily"/>
    <property type="match status" value="1"/>
</dbReference>
<evidence type="ECO:0000256" key="1">
    <source>
        <dbReference type="ARBA" id="ARBA00004123"/>
    </source>
</evidence>
<dbReference type="GO" id="GO:0005634">
    <property type="term" value="C:nucleus"/>
    <property type="evidence" value="ECO:0007669"/>
    <property type="project" value="UniProtKB-SubCell"/>
</dbReference>
<organism evidence="14 15">
    <name type="scientific">Grus japonensis</name>
    <name type="common">Japanese crane</name>
    <name type="synonym">Red-crowned crane</name>
    <dbReference type="NCBI Taxonomy" id="30415"/>
    <lineage>
        <taxon>Eukaryota</taxon>
        <taxon>Metazoa</taxon>
        <taxon>Chordata</taxon>
        <taxon>Craniata</taxon>
        <taxon>Vertebrata</taxon>
        <taxon>Euteleostomi</taxon>
        <taxon>Archelosauria</taxon>
        <taxon>Archosauria</taxon>
        <taxon>Dinosauria</taxon>
        <taxon>Saurischia</taxon>
        <taxon>Theropoda</taxon>
        <taxon>Coelurosauria</taxon>
        <taxon>Aves</taxon>
        <taxon>Neognathae</taxon>
        <taxon>Neoaves</taxon>
        <taxon>Gruiformes</taxon>
        <taxon>Gruidae</taxon>
        <taxon>Grus</taxon>
    </lineage>
</organism>
<feature type="compositionally biased region" description="Basic and acidic residues" evidence="12">
    <location>
        <begin position="441"/>
        <end position="464"/>
    </location>
</feature>
<dbReference type="SUPFAM" id="SSF52799">
    <property type="entry name" value="(Phosphotyrosine protein) phosphatases II"/>
    <property type="match status" value="1"/>
</dbReference>
<feature type="region of interest" description="Disordered" evidence="12">
    <location>
        <begin position="589"/>
        <end position="674"/>
    </location>
</feature>
<dbReference type="PROSITE" id="PS00383">
    <property type="entry name" value="TYR_PHOSPHATASE_1"/>
    <property type="match status" value="1"/>
</dbReference>
<keyword evidence="6" id="KW-0539">Nucleus</keyword>
<evidence type="ECO:0000256" key="11">
    <source>
        <dbReference type="ARBA" id="ARBA00080235"/>
    </source>
</evidence>
<dbReference type="InterPro" id="IPR029021">
    <property type="entry name" value="Prot-tyrosine_phosphatase-like"/>
</dbReference>
<keyword evidence="5" id="KW-0904">Protein phosphatase</keyword>
<evidence type="ECO:0000256" key="6">
    <source>
        <dbReference type="ARBA" id="ARBA00023242"/>
    </source>
</evidence>
<evidence type="ECO:0000256" key="3">
    <source>
        <dbReference type="ARBA" id="ARBA00022801"/>
    </source>
</evidence>
<feature type="compositionally biased region" description="Basic and acidic residues" evidence="12">
    <location>
        <begin position="599"/>
        <end position="615"/>
    </location>
</feature>
<evidence type="ECO:0000256" key="2">
    <source>
        <dbReference type="ARBA" id="ARBA00008601"/>
    </source>
</evidence>
<dbReference type="PANTHER" id="PTHR10367">
    <property type="entry name" value="MRNA-CAPPING ENZYME"/>
    <property type="match status" value="1"/>
</dbReference>
<keyword evidence="15" id="KW-1185">Reference proteome</keyword>
<feature type="compositionally biased region" description="Polar residues" evidence="12">
    <location>
        <begin position="683"/>
        <end position="693"/>
    </location>
</feature>